<protein>
    <submittedName>
        <fullName evidence="6">Deoxycytidylate deaminase</fullName>
    </submittedName>
</protein>
<dbReference type="PROSITE" id="PS51747">
    <property type="entry name" value="CYT_DCMP_DEAMINASES_2"/>
    <property type="match status" value="1"/>
</dbReference>
<dbReference type="GO" id="GO:0005737">
    <property type="term" value="C:cytoplasm"/>
    <property type="evidence" value="ECO:0007669"/>
    <property type="project" value="TreeGrafter"/>
</dbReference>
<dbReference type="STRING" id="1903181.BTN85_0785"/>
<keyword evidence="2" id="KW-0479">Metal-binding</keyword>
<dbReference type="Gene3D" id="3.40.140.10">
    <property type="entry name" value="Cytidine Deaminase, domain 2"/>
    <property type="match status" value="1"/>
</dbReference>
<dbReference type="Proteomes" id="UP000185744">
    <property type="component" value="Unassembled WGS sequence"/>
</dbReference>
<comment type="similarity">
    <text evidence="1">Belongs to the cytidine and deoxycytidylate deaminase family.</text>
</comment>
<dbReference type="GO" id="GO:0008270">
    <property type="term" value="F:zinc ion binding"/>
    <property type="evidence" value="ECO:0007669"/>
    <property type="project" value="InterPro"/>
</dbReference>
<dbReference type="PANTHER" id="PTHR11086:SF18">
    <property type="entry name" value="DEOXYCYTIDYLATE DEAMINASE"/>
    <property type="match status" value="1"/>
</dbReference>
<evidence type="ECO:0000313" key="6">
    <source>
        <dbReference type="EMBL" id="OKY78297.1"/>
    </source>
</evidence>
<dbReference type="InterPro" id="IPR016192">
    <property type="entry name" value="APOBEC/CMP_deaminase_Zn-bd"/>
</dbReference>
<comment type="caution">
    <text evidence="6">The sequence shown here is derived from an EMBL/GenBank/DDBJ whole genome shotgun (WGS) entry which is preliminary data.</text>
</comment>
<keyword evidence="4" id="KW-0862">Zinc</keyword>
<evidence type="ECO:0000256" key="4">
    <source>
        <dbReference type="ARBA" id="ARBA00022833"/>
    </source>
</evidence>
<dbReference type="EMBL" id="MSDW01000001">
    <property type="protein sequence ID" value="OKY78297.1"/>
    <property type="molecule type" value="Genomic_DNA"/>
</dbReference>
<gene>
    <name evidence="6" type="ORF">BTN85_0785</name>
</gene>
<proteinExistence type="inferred from homology"/>
<feature type="domain" description="CMP/dCMP-type deaminase" evidence="5">
    <location>
        <begin position="27"/>
        <end position="172"/>
    </location>
</feature>
<keyword evidence="7" id="KW-1185">Reference proteome</keyword>
<dbReference type="PROSITE" id="PS00903">
    <property type="entry name" value="CYT_DCMP_DEAMINASES_1"/>
    <property type="match status" value="1"/>
</dbReference>
<evidence type="ECO:0000256" key="1">
    <source>
        <dbReference type="ARBA" id="ARBA00006576"/>
    </source>
</evidence>
<dbReference type="InterPro" id="IPR002125">
    <property type="entry name" value="CMP_dCMP_dom"/>
</dbReference>
<evidence type="ECO:0000256" key="3">
    <source>
        <dbReference type="ARBA" id="ARBA00022801"/>
    </source>
</evidence>
<dbReference type="InParanoid" id="A0A1Q6DVC7"/>
<keyword evidence="3" id="KW-0378">Hydrolase</keyword>
<dbReference type="PANTHER" id="PTHR11086">
    <property type="entry name" value="DEOXYCYTIDYLATE DEAMINASE-RELATED"/>
    <property type="match status" value="1"/>
</dbReference>
<dbReference type="InterPro" id="IPR016193">
    <property type="entry name" value="Cytidine_deaminase-like"/>
</dbReference>
<dbReference type="InterPro" id="IPR015517">
    <property type="entry name" value="dCMP_deaminase-rel"/>
</dbReference>
<dbReference type="GO" id="GO:0004132">
    <property type="term" value="F:dCMP deaminase activity"/>
    <property type="evidence" value="ECO:0007669"/>
    <property type="project" value="TreeGrafter"/>
</dbReference>
<accession>A0A1Q6DVC7</accession>
<organism evidence="6 7">
    <name type="scientific">Methanohalarchaeum thermophilum</name>
    <dbReference type="NCBI Taxonomy" id="1903181"/>
    <lineage>
        <taxon>Archaea</taxon>
        <taxon>Methanobacteriati</taxon>
        <taxon>Methanobacteriota</taxon>
        <taxon>Methanonatronarchaeia</taxon>
        <taxon>Methanonatronarchaeales</taxon>
        <taxon>Methanonatronarchaeaceae</taxon>
        <taxon>Candidatus Methanohalarchaeum</taxon>
    </lineage>
</organism>
<evidence type="ECO:0000259" key="5">
    <source>
        <dbReference type="PROSITE" id="PS51747"/>
    </source>
</evidence>
<evidence type="ECO:0000256" key="2">
    <source>
        <dbReference type="ARBA" id="ARBA00022723"/>
    </source>
</evidence>
<dbReference type="SUPFAM" id="SSF53927">
    <property type="entry name" value="Cytidine deaminase-like"/>
    <property type="match status" value="1"/>
</dbReference>
<sequence length="193" mass="22368">MVRENKLEKRLLRFLKYIVDNTDIEPTPQEKRMALASSIALESGCTRRKVGAVIYDKNEDLISAGFNQIQGTPCKDMYKQHKCRRKYLRNEKDKYSDEAKLLDHCKAVHAEQNALLNVKSEQTQRGTIYVTTCPCFDCAKQIIRSGINELIYMHPYPNYESLELMENNGVIVRKFEGVRSGAFLRFFGEENFV</sequence>
<dbReference type="AlphaFoldDB" id="A0A1Q6DVC7"/>
<reference evidence="6" key="1">
    <citation type="submission" date="2016-12" db="EMBL/GenBank/DDBJ databases">
        <title>Discovery of methanogenic haloarchaea.</title>
        <authorList>
            <person name="Sorokin D.Y."/>
            <person name="Makarova K.S."/>
            <person name="Abbas B."/>
            <person name="Ferrer M."/>
            <person name="Golyshin P.N."/>
        </authorList>
    </citation>
    <scope>NUCLEOTIDE SEQUENCE [LARGE SCALE GENOMIC DNA]</scope>
    <source>
        <strain evidence="6">HMET1</strain>
    </source>
</reference>
<evidence type="ECO:0000313" key="7">
    <source>
        <dbReference type="Proteomes" id="UP000185744"/>
    </source>
</evidence>
<name>A0A1Q6DVC7_METT1</name>
<dbReference type="Pfam" id="PF00383">
    <property type="entry name" value="dCMP_cyt_deam_1"/>
    <property type="match status" value="1"/>
</dbReference>